<accession>A0A3E1NPV5</accession>
<dbReference type="InterPro" id="IPR043150">
    <property type="entry name" value="Phytochrome_PHY_sf"/>
</dbReference>
<dbReference type="InterPro" id="IPR016132">
    <property type="entry name" value="Phyto_chromo_attachment"/>
</dbReference>
<evidence type="ECO:0000256" key="3">
    <source>
        <dbReference type="ARBA" id="ARBA00022991"/>
    </source>
</evidence>
<gene>
    <name evidence="6" type="ORF">DXN05_03045</name>
</gene>
<dbReference type="GO" id="GO:0009584">
    <property type="term" value="P:detection of visible light"/>
    <property type="evidence" value="ECO:0007669"/>
    <property type="project" value="InterPro"/>
</dbReference>
<keyword evidence="4" id="KW-0675">Receptor</keyword>
<dbReference type="Pfam" id="PF08446">
    <property type="entry name" value="PAS_2"/>
    <property type="match status" value="1"/>
</dbReference>
<keyword evidence="2" id="KW-0716">Sensory transduction</keyword>
<evidence type="ECO:0000313" key="7">
    <source>
        <dbReference type="Proteomes" id="UP000261284"/>
    </source>
</evidence>
<dbReference type="PROSITE" id="PS50046">
    <property type="entry name" value="PHYTOCHROME_2"/>
    <property type="match status" value="1"/>
</dbReference>
<dbReference type="InterPro" id="IPR003018">
    <property type="entry name" value="GAF"/>
</dbReference>
<dbReference type="SMART" id="SM00065">
    <property type="entry name" value="GAF"/>
    <property type="match status" value="1"/>
</dbReference>
<protein>
    <submittedName>
        <fullName evidence="6">GAF domain-containing protein</fullName>
    </submittedName>
</protein>
<evidence type="ECO:0000313" key="6">
    <source>
        <dbReference type="EMBL" id="RFM29965.1"/>
    </source>
</evidence>
<keyword evidence="3" id="KW-0157">Chromophore</keyword>
<dbReference type="InterPro" id="IPR001294">
    <property type="entry name" value="Phytochrome"/>
</dbReference>
<comment type="caution">
    <text evidence="6">The sequence shown here is derived from an EMBL/GenBank/DDBJ whole genome shotgun (WGS) entry which is preliminary data.</text>
</comment>
<dbReference type="Gene3D" id="3.30.450.20">
    <property type="entry name" value="PAS domain"/>
    <property type="match status" value="1"/>
</dbReference>
<dbReference type="PANTHER" id="PTHR43065">
    <property type="entry name" value="SENSOR HISTIDINE KINASE"/>
    <property type="match status" value="1"/>
</dbReference>
<dbReference type="Gene3D" id="3.30.450.270">
    <property type="match status" value="1"/>
</dbReference>
<proteinExistence type="predicted"/>
<dbReference type="InterPro" id="IPR013515">
    <property type="entry name" value="Phytochrome_cen-reg"/>
</dbReference>
<name>A0A3E1NPV5_9BACT</name>
<evidence type="ECO:0000256" key="1">
    <source>
        <dbReference type="ARBA" id="ARBA00022543"/>
    </source>
</evidence>
<evidence type="ECO:0000259" key="5">
    <source>
        <dbReference type="PROSITE" id="PS50046"/>
    </source>
</evidence>
<dbReference type="InterPro" id="IPR035965">
    <property type="entry name" value="PAS-like_dom_sf"/>
</dbReference>
<dbReference type="SUPFAM" id="SSF55781">
    <property type="entry name" value="GAF domain-like"/>
    <property type="match status" value="2"/>
</dbReference>
<dbReference type="SUPFAM" id="SSF55785">
    <property type="entry name" value="PYP-like sensor domain (PAS domain)"/>
    <property type="match status" value="1"/>
</dbReference>
<dbReference type="InterPro" id="IPR029016">
    <property type="entry name" value="GAF-like_dom_sf"/>
</dbReference>
<dbReference type="AlphaFoldDB" id="A0A3E1NPV5"/>
<dbReference type="RefSeq" id="WP_116845721.1">
    <property type="nucleotide sequence ID" value="NZ_QTJU01000001.1"/>
</dbReference>
<dbReference type="InterPro" id="IPR013654">
    <property type="entry name" value="PAS_2"/>
</dbReference>
<dbReference type="Pfam" id="PF01590">
    <property type="entry name" value="GAF"/>
    <property type="match status" value="1"/>
</dbReference>
<dbReference type="OrthoDB" id="9766459at2"/>
<reference evidence="6 7" key="1">
    <citation type="submission" date="2018-08" db="EMBL/GenBank/DDBJ databases">
        <title>Chitinophagaceae sp. K23C18032701, a novel bacterium isolated from forest soil.</title>
        <authorList>
            <person name="Wang C."/>
        </authorList>
    </citation>
    <scope>NUCLEOTIDE SEQUENCE [LARGE SCALE GENOMIC DNA]</scope>
    <source>
        <strain evidence="6 7">K23C18032701</strain>
    </source>
</reference>
<dbReference type="GO" id="GO:0006355">
    <property type="term" value="P:regulation of DNA-templated transcription"/>
    <property type="evidence" value="ECO:0007669"/>
    <property type="project" value="InterPro"/>
</dbReference>
<dbReference type="PRINTS" id="PR01033">
    <property type="entry name" value="PHYTOCHROME"/>
</dbReference>
<dbReference type="EMBL" id="QTJU01000001">
    <property type="protein sequence ID" value="RFM29965.1"/>
    <property type="molecule type" value="Genomic_DNA"/>
</dbReference>
<dbReference type="Proteomes" id="UP000261284">
    <property type="component" value="Unassembled WGS sequence"/>
</dbReference>
<sequence length="506" mass="56664">MTPDKNYDSAFCGSLPIHNINLVQPYGVLLVLDGASLQIVQASENAHLVFNLPVTELAGTPLQAHVGEAAVNLLTAHFDKATSNKIPFTLTVQDKQYLALAHAKTGYILVEIELNAYETASLQPFVSVFQELKYSMLAIEEAPTTAAMCTVAARELKKISGFDKVMIYHFDENWNGTVVAEEMEPAMESYMGFTFPASDIPRQARDLYQRNAYRLIPSREYTPVKLYPVINPVTHAFVDLSDCNMRAVAAVHIEYLKNMGVMASMSTRIMYGDKLWGLIACHHREAKYLSFEMCAVFELLSGIMSAKVTALNNKEQSLFNALLNESHARFIEQVYNSQGVTAAFAAGGAHLLSLFNATGAALIQQGKVQLYGQTPGAEELEELVFWLNARKLKNTWSETHLSSVFDTAHKYTGHASGLLAIPLNSNGDDYLLLFRPEVVRTVNWGGNPDEAIQFEGNTGKYHPRHSFKLWQQTFRAISLPWHDEELRMAEYLRSFIYEFNTRQVLP</sequence>
<dbReference type="GO" id="GO:0009881">
    <property type="term" value="F:photoreceptor activity"/>
    <property type="evidence" value="ECO:0007669"/>
    <property type="project" value="UniProtKB-KW"/>
</dbReference>
<evidence type="ECO:0000256" key="2">
    <source>
        <dbReference type="ARBA" id="ARBA00022606"/>
    </source>
</evidence>
<evidence type="ECO:0000256" key="4">
    <source>
        <dbReference type="ARBA" id="ARBA00023170"/>
    </source>
</evidence>
<dbReference type="Gene3D" id="3.30.450.40">
    <property type="match status" value="1"/>
</dbReference>
<feature type="domain" description="Phytochrome chromophore attachment site" evidence="5">
    <location>
        <begin position="144"/>
        <end position="302"/>
    </location>
</feature>
<organism evidence="6 7">
    <name type="scientific">Deminuibacter soli</name>
    <dbReference type="NCBI Taxonomy" id="2291815"/>
    <lineage>
        <taxon>Bacteria</taxon>
        <taxon>Pseudomonadati</taxon>
        <taxon>Bacteroidota</taxon>
        <taxon>Chitinophagia</taxon>
        <taxon>Chitinophagales</taxon>
        <taxon>Chitinophagaceae</taxon>
        <taxon>Deminuibacter</taxon>
    </lineage>
</organism>
<keyword evidence="7" id="KW-1185">Reference proteome</keyword>
<dbReference type="PANTHER" id="PTHR43065:SF42">
    <property type="entry name" value="TWO-COMPONENT SENSOR PPRA"/>
    <property type="match status" value="1"/>
</dbReference>
<keyword evidence="1" id="KW-0600">Photoreceptor protein</keyword>
<dbReference type="Pfam" id="PF00360">
    <property type="entry name" value="PHY"/>
    <property type="match status" value="1"/>
</dbReference>